<dbReference type="Pfam" id="PF01944">
    <property type="entry name" value="SpoIIM"/>
    <property type="match status" value="1"/>
</dbReference>
<evidence type="ECO:0000256" key="1">
    <source>
        <dbReference type="SAM" id="Phobius"/>
    </source>
</evidence>
<keyword evidence="1" id="KW-0812">Transmembrane</keyword>
<organism evidence="2 3">
    <name type="scientific">Bacillus safensis</name>
    <dbReference type="NCBI Taxonomy" id="561879"/>
    <lineage>
        <taxon>Bacteria</taxon>
        <taxon>Bacillati</taxon>
        <taxon>Bacillota</taxon>
        <taxon>Bacilli</taxon>
        <taxon>Bacillales</taxon>
        <taxon>Bacillaceae</taxon>
        <taxon>Bacillus</taxon>
    </lineage>
</organism>
<keyword evidence="1" id="KW-0472">Membrane</keyword>
<feature type="transmembrane region" description="Helical" evidence="1">
    <location>
        <begin position="30"/>
        <end position="51"/>
    </location>
</feature>
<feature type="transmembrane region" description="Helical" evidence="1">
    <location>
        <begin position="129"/>
        <end position="155"/>
    </location>
</feature>
<dbReference type="EMBL" id="CP015607">
    <property type="protein sequence ID" value="APT47528.1"/>
    <property type="molecule type" value="Genomic_DNA"/>
</dbReference>
<gene>
    <name evidence="2" type="ORF">BSA145_17645</name>
</gene>
<keyword evidence="1" id="KW-1133">Transmembrane helix</keyword>
<dbReference type="InterPro" id="IPR002798">
    <property type="entry name" value="SpoIIM-like"/>
</dbReference>
<sequence>MIQQGDYMKAKLNHSKYNWLKLFIKRNFRVLKLALLVVFISFFGTILFLSINNDINVTTIPLSYLEEGVSDSENDGFAVCFSIFSHNFIILLPALIGVFSLGFLSIIYVSLQGYLLGVSIYSISQTMSISTVITFTIFHGIFEMIAIALVTAFAIKPGEITIESIRGNRKFIQKQDLIDMVVLLIMYIIFLFTASLIEGIILLNI</sequence>
<reference evidence="2 3" key="1">
    <citation type="submission" date="2016-05" db="EMBL/GenBank/DDBJ databases">
        <title>Complete Genome and Methylome Analysis of Psychrotrophic Bacterial Isolates from Antarctic Lake Untersee.</title>
        <authorList>
            <person name="Fomenkov A."/>
            <person name="Akimov V.N."/>
            <person name="Vasilyeva L.V."/>
            <person name="Andersen D."/>
            <person name="Vincze T."/>
            <person name="Roberts R.J."/>
        </authorList>
    </citation>
    <scope>NUCLEOTIDE SEQUENCE [LARGE SCALE GENOMIC DNA]</scope>
    <source>
        <strain evidence="2 3">U14-5</strain>
    </source>
</reference>
<evidence type="ECO:0008006" key="4">
    <source>
        <dbReference type="Google" id="ProtNLM"/>
    </source>
</evidence>
<dbReference type="AlphaFoldDB" id="A0A1L6ZLV9"/>
<name>A0A1L6ZLV9_BACIA</name>
<protein>
    <recommendedName>
        <fullName evidence="4">Stage II sporulation protein M</fullName>
    </recommendedName>
</protein>
<evidence type="ECO:0000313" key="2">
    <source>
        <dbReference type="EMBL" id="APT47528.1"/>
    </source>
</evidence>
<dbReference type="Proteomes" id="UP000185426">
    <property type="component" value="Chromosome"/>
</dbReference>
<evidence type="ECO:0000313" key="3">
    <source>
        <dbReference type="Proteomes" id="UP000185426"/>
    </source>
</evidence>
<proteinExistence type="predicted"/>
<feature type="transmembrane region" description="Helical" evidence="1">
    <location>
        <begin position="176"/>
        <end position="203"/>
    </location>
</feature>
<accession>A0A1L6ZLV9</accession>